<evidence type="ECO:0000313" key="4">
    <source>
        <dbReference type="Proteomes" id="UP000559027"/>
    </source>
</evidence>
<organism evidence="3 4">
    <name type="scientific">Leucocoprinus leucothites</name>
    <dbReference type="NCBI Taxonomy" id="201217"/>
    <lineage>
        <taxon>Eukaryota</taxon>
        <taxon>Fungi</taxon>
        <taxon>Dikarya</taxon>
        <taxon>Basidiomycota</taxon>
        <taxon>Agaricomycotina</taxon>
        <taxon>Agaricomycetes</taxon>
        <taxon>Agaricomycetidae</taxon>
        <taxon>Agaricales</taxon>
        <taxon>Agaricineae</taxon>
        <taxon>Agaricaceae</taxon>
        <taxon>Leucocoprinus</taxon>
    </lineage>
</organism>
<accession>A0A8H5FW45</accession>
<evidence type="ECO:0000256" key="1">
    <source>
        <dbReference type="ARBA" id="ARBA00022737"/>
    </source>
</evidence>
<dbReference type="Pfam" id="PF24883">
    <property type="entry name" value="NPHP3_N"/>
    <property type="match status" value="2"/>
</dbReference>
<protein>
    <recommendedName>
        <fullName evidence="2">Nephrocystin 3-like N-terminal domain-containing protein</fullName>
    </recommendedName>
</protein>
<reference evidence="3 4" key="1">
    <citation type="journal article" date="2020" name="ISME J.">
        <title>Uncovering the hidden diversity of litter-decomposition mechanisms in mushroom-forming fungi.</title>
        <authorList>
            <person name="Floudas D."/>
            <person name="Bentzer J."/>
            <person name="Ahren D."/>
            <person name="Johansson T."/>
            <person name="Persson P."/>
            <person name="Tunlid A."/>
        </authorList>
    </citation>
    <scope>NUCLEOTIDE SEQUENCE [LARGE SCALE GENOMIC DNA]</scope>
    <source>
        <strain evidence="3 4">CBS 146.42</strain>
    </source>
</reference>
<sequence length="1423" mass="161504">MTMLFDFFIDYLTSQICKHLPNKLREYFSVGSSRRSIEGTPDVPTARYGYTGPFSGTHNCIIHATVVEKNDYVSNGKPVLDVLHPYTEPAATMDSNARDPPPKCHPGTRVHLCKKLMVWLDYHEQECGIMWLYGPARTGKSAIAQTFAETCFEMGRLGAAFFFSRLHGCNKPETVIPTIAYQLAIHCPAYKLIISQIIADDPQLLLKAIAIQFKRLIIEPFVQLQIQKHESVRQPFLVLLDGLDECAGARAQCDLIEMISELVRMRGGFPILWLVCSRPEPHLKQAFSSIPECDREELLLDRESREDVERFLRDGFAKIRDRHPFPIHSNWPSSEKLRAILRVSSGFFQVASIALEYVGDSTLENPMTQLDSLVASLTHEKDDWMYHPLAPLDRIYKQIISDIPPKIYPISWRILAHLCYLSSSPMSSWHGRAWRPPPPPAQILSNILRLEQNTFYAALQKLHSVLKIPPPEDAARVPLMAHHTSFQQFLLSVNRAGEFVLDRERVFVEVAKTYLYWYQAANSGCTQAPRLTWATAQSDSAEGCISLEVARHVKQHACDVFKWCPQQGSEDLFAFLSEFDFRYVAGHHNIQHLVNWVHSHYPASGLVRTKPTDSDADVKLIGHLNSLTNQEVVNSGTIMRTRYREFFLLGHGLHLRLLALIQWFLTNRLPRNGFWNTMNGSRITAGTGALAKRRAGASLSALDCLQLCSMTPSLTPSGLQLVDLSQVLRGFITQEVSISRKWMQATNIEKIPNKGRPDVQNVNYNPFAGAHDFVINNPTMIESANFVFSSGRSVLEILLPYTDSDAATDSSARDPPPKCHPGTRVHIISKLEIWLDDAYRGWSMLWLYGPAGTGKSAVAQTFAETCYEQGRLGAAFFFSRPNGRDKPMTVVPSLVYQLSINCSAYKSAIAEILANDPQLLRKSIAVQFKQLIIEPISRLQAQGHESLRHPFLILLDGLDECAGGRSQGELIKLVSDLVRTKPCFPILWLLCSRPEPHLKHAFSRIPECGRLELLLDKESWDDVEKFLRDSFAGIREENPYTTPPDWPPEQQIIRILRTCSGHFQIASVAVNFVNDPIVENPVQQLDTLHAYLTRVEEVGMDNPLAALDLIYTRILSDIPSEILLITRQILAHLSFTSRVNSPPTTQILCNILRLDQNRFFGALAKLHSVIRVSTPEDARRMPVQFYHASFQDFLHDPGRSRKFVISRNFAFEDVAIQYLDWYQIDRTRIRSMDGGSHDTSSDAQSPTSLLGPLTWASTRDFDNTSIALSKAVNEHVWDVFLWGSQQRSDKVLAQLRNFDFRLIENRIGIGALVNWVHSNYPSDDIVRTEPTNDVDLRLLEYLKIFTSQIQDIRSAELPGSYGLRSRRYKEYFLLGCGQKATIILFTQNVKGFVRERRLDVLDADNVPTETKVSEYWEWLHWAD</sequence>
<keyword evidence="4" id="KW-1185">Reference proteome</keyword>
<dbReference type="EMBL" id="JAACJO010000013">
    <property type="protein sequence ID" value="KAF5351164.1"/>
    <property type="molecule type" value="Genomic_DNA"/>
</dbReference>
<evidence type="ECO:0000259" key="2">
    <source>
        <dbReference type="Pfam" id="PF24883"/>
    </source>
</evidence>
<dbReference type="PANTHER" id="PTHR10039">
    <property type="entry name" value="AMELOGENIN"/>
    <property type="match status" value="1"/>
</dbReference>
<dbReference type="OrthoDB" id="3038309at2759"/>
<dbReference type="InterPro" id="IPR056884">
    <property type="entry name" value="NPHP3-like_N"/>
</dbReference>
<dbReference type="SUPFAM" id="SSF52540">
    <property type="entry name" value="P-loop containing nucleoside triphosphate hydrolases"/>
    <property type="match status" value="2"/>
</dbReference>
<comment type="caution">
    <text evidence="3">The sequence shown here is derived from an EMBL/GenBank/DDBJ whole genome shotgun (WGS) entry which is preliminary data.</text>
</comment>
<feature type="domain" description="Nephrocystin 3-like N-terminal" evidence="2">
    <location>
        <begin position="119"/>
        <end position="278"/>
    </location>
</feature>
<keyword evidence="1" id="KW-0677">Repeat</keyword>
<gene>
    <name evidence="3" type="ORF">D9756_008242</name>
</gene>
<dbReference type="InterPro" id="IPR027417">
    <property type="entry name" value="P-loop_NTPase"/>
</dbReference>
<dbReference type="Gene3D" id="3.40.50.300">
    <property type="entry name" value="P-loop containing nucleotide triphosphate hydrolases"/>
    <property type="match status" value="2"/>
</dbReference>
<feature type="domain" description="Nephrocystin 3-like N-terminal" evidence="2">
    <location>
        <begin position="832"/>
        <end position="993"/>
    </location>
</feature>
<proteinExistence type="predicted"/>
<dbReference type="Proteomes" id="UP000559027">
    <property type="component" value="Unassembled WGS sequence"/>
</dbReference>
<evidence type="ECO:0000313" key="3">
    <source>
        <dbReference type="EMBL" id="KAF5351164.1"/>
    </source>
</evidence>
<name>A0A8H5FW45_9AGAR</name>